<dbReference type="InterPro" id="IPR012871">
    <property type="entry name" value="DUF1668_ORYSA"/>
</dbReference>
<name>A0AAW1XWK8_RUBAR</name>
<proteinExistence type="predicted"/>
<dbReference type="SUPFAM" id="SSF117281">
    <property type="entry name" value="Kelch motif"/>
    <property type="match status" value="1"/>
</dbReference>
<dbReference type="Gene3D" id="2.120.10.80">
    <property type="entry name" value="Kelch-type beta propeller"/>
    <property type="match status" value="1"/>
</dbReference>
<dbReference type="AlphaFoldDB" id="A0AAW1XWK8"/>
<evidence type="ECO:0000313" key="1">
    <source>
        <dbReference type="EMBL" id="KAK9941123.1"/>
    </source>
</evidence>
<dbReference type="Proteomes" id="UP001457282">
    <property type="component" value="Unassembled WGS sequence"/>
</dbReference>
<keyword evidence="2" id="KW-1185">Reference proteome</keyword>
<gene>
    <name evidence="1" type="ORF">M0R45_017750</name>
</gene>
<evidence type="ECO:0000313" key="2">
    <source>
        <dbReference type="Proteomes" id="UP001457282"/>
    </source>
</evidence>
<organism evidence="1 2">
    <name type="scientific">Rubus argutus</name>
    <name type="common">Southern blackberry</name>
    <dbReference type="NCBI Taxonomy" id="59490"/>
    <lineage>
        <taxon>Eukaryota</taxon>
        <taxon>Viridiplantae</taxon>
        <taxon>Streptophyta</taxon>
        <taxon>Embryophyta</taxon>
        <taxon>Tracheophyta</taxon>
        <taxon>Spermatophyta</taxon>
        <taxon>Magnoliopsida</taxon>
        <taxon>eudicotyledons</taxon>
        <taxon>Gunneridae</taxon>
        <taxon>Pentapetalae</taxon>
        <taxon>rosids</taxon>
        <taxon>fabids</taxon>
        <taxon>Rosales</taxon>
        <taxon>Rosaceae</taxon>
        <taxon>Rosoideae</taxon>
        <taxon>Rosoideae incertae sedis</taxon>
        <taxon>Rubus</taxon>
    </lineage>
</organism>
<accession>A0AAW1XWK8</accession>
<dbReference type="Pfam" id="PF07893">
    <property type="entry name" value="DUF1668"/>
    <property type="match status" value="1"/>
</dbReference>
<dbReference type="InterPro" id="IPR015915">
    <property type="entry name" value="Kelch-typ_b-propeller"/>
</dbReference>
<protein>
    <submittedName>
        <fullName evidence="1">Uncharacterized protein</fullName>
    </submittedName>
</protein>
<comment type="caution">
    <text evidence="1">The sequence shown here is derived from an EMBL/GenBank/DDBJ whole genome shotgun (WGS) entry which is preliminary data.</text>
</comment>
<sequence length="296" mass="34913">MSMKKDMFLYLNMNDRFLGLNLREFCKRRSSKSKFEVVQDWNYPKSRRPRTNSDITKQHWMTVCNSNLYMMRGSKLDVYSFDPTDPDDCPSIRLCDDSATPKLMDSNPIVVTLEEKIYVLDKPPYRSRSNDDEETEPQLFWVFDPFYESWKQLPNPPLYNEKSLCDTGRYEVAYGHKLFITTWRHQSYVFDAHQEKWEDAAGTRIRCHYDDHNLNFNAIVELDEGILIAVRNSRDQHRSHELVAYKLDANGIPKQHQVLHELKGMFPCRPLLCDPNVFLGKCDDGLMWLVYSGKDN</sequence>
<reference evidence="1 2" key="1">
    <citation type="journal article" date="2023" name="G3 (Bethesda)">
        <title>A chromosome-length genome assembly and annotation of blackberry (Rubus argutus, cv. 'Hillquist').</title>
        <authorList>
            <person name="Bruna T."/>
            <person name="Aryal R."/>
            <person name="Dudchenko O."/>
            <person name="Sargent D.J."/>
            <person name="Mead D."/>
            <person name="Buti M."/>
            <person name="Cavallini A."/>
            <person name="Hytonen T."/>
            <person name="Andres J."/>
            <person name="Pham M."/>
            <person name="Weisz D."/>
            <person name="Mascagni F."/>
            <person name="Usai G."/>
            <person name="Natali L."/>
            <person name="Bassil N."/>
            <person name="Fernandez G.E."/>
            <person name="Lomsadze A."/>
            <person name="Armour M."/>
            <person name="Olukolu B."/>
            <person name="Poorten T."/>
            <person name="Britton C."/>
            <person name="Davik J."/>
            <person name="Ashrafi H."/>
            <person name="Aiden E.L."/>
            <person name="Borodovsky M."/>
            <person name="Worthington M."/>
        </authorList>
    </citation>
    <scope>NUCLEOTIDE SEQUENCE [LARGE SCALE GENOMIC DNA]</scope>
    <source>
        <strain evidence="1">PI 553951</strain>
    </source>
</reference>
<dbReference type="EMBL" id="JBEDUW010000003">
    <property type="protein sequence ID" value="KAK9941123.1"/>
    <property type="molecule type" value="Genomic_DNA"/>
</dbReference>